<keyword evidence="9 14" id="KW-0540">Nuclease</keyword>
<dbReference type="Proteomes" id="UP001333102">
    <property type="component" value="Chromosome"/>
</dbReference>
<dbReference type="PANTHER" id="PTHR10954:SF18">
    <property type="entry name" value="RIBONUCLEASE HII"/>
    <property type="match status" value="1"/>
</dbReference>
<keyword evidence="11 14" id="KW-0255">Endonuclease</keyword>
<evidence type="ECO:0000256" key="13">
    <source>
        <dbReference type="ARBA" id="ARBA00023211"/>
    </source>
</evidence>
<reference evidence="19" key="1">
    <citation type="submission" date="2023-12" db="EMBL/GenBank/DDBJ databases">
        <title>Novel isolates from deep terrestrial aquifers shed light on the physiology and ecology of the class Limnochordia.</title>
        <authorList>
            <person name="Karnachuk O.V."/>
            <person name="Lukina A.P."/>
            <person name="Avakyan M.R."/>
            <person name="Kadnikov V."/>
            <person name="Begmatov S."/>
            <person name="Beletsky A.V."/>
            <person name="Mardanov A.V."/>
            <person name="Ravin N.V."/>
        </authorList>
    </citation>
    <scope>NUCLEOTIDE SEQUENCE [LARGE SCALE GENOMIC DNA]</scope>
    <source>
        <strain evidence="19">LN</strain>
    </source>
</reference>
<dbReference type="EMBL" id="CP141614">
    <property type="protein sequence ID" value="WRP13353.1"/>
    <property type="molecule type" value="Genomic_DNA"/>
</dbReference>
<organism evidence="18 19">
    <name type="scientific">Geochorda subterranea</name>
    <dbReference type="NCBI Taxonomy" id="3109564"/>
    <lineage>
        <taxon>Bacteria</taxon>
        <taxon>Bacillati</taxon>
        <taxon>Bacillota</taxon>
        <taxon>Limnochordia</taxon>
        <taxon>Limnochordales</taxon>
        <taxon>Geochordaceae</taxon>
        <taxon>Geochorda</taxon>
    </lineage>
</organism>
<dbReference type="RefSeq" id="WP_324667598.1">
    <property type="nucleotide sequence ID" value="NZ_CP141614.1"/>
</dbReference>
<evidence type="ECO:0000256" key="1">
    <source>
        <dbReference type="ARBA" id="ARBA00000077"/>
    </source>
</evidence>
<evidence type="ECO:0000256" key="6">
    <source>
        <dbReference type="ARBA" id="ARBA00012180"/>
    </source>
</evidence>
<evidence type="ECO:0000256" key="4">
    <source>
        <dbReference type="ARBA" id="ARBA00004496"/>
    </source>
</evidence>
<keyword evidence="8 14" id="KW-0963">Cytoplasm</keyword>
<dbReference type="InterPro" id="IPR022898">
    <property type="entry name" value="RNase_HII"/>
</dbReference>
<comment type="cofactor">
    <cofactor evidence="14 15">
        <name>Mn(2+)</name>
        <dbReference type="ChEBI" id="CHEBI:29035"/>
    </cofactor>
    <cofactor evidence="14 15">
        <name>Mg(2+)</name>
        <dbReference type="ChEBI" id="CHEBI:18420"/>
    </cofactor>
    <text evidence="14 15">Manganese or magnesium. Binds 1 divalent metal ion per monomer in the absence of substrate. May bind a second metal ion after substrate binding.</text>
</comment>
<feature type="binding site" evidence="14 15">
    <location>
        <position position="71"/>
    </location>
    <ligand>
        <name>a divalent metal cation</name>
        <dbReference type="ChEBI" id="CHEBI:60240"/>
    </ligand>
</feature>
<dbReference type="CDD" id="cd07182">
    <property type="entry name" value="RNase_HII_bacteria_HII_like"/>
    <property type="match status" value="1"/>
</dbReference>
<dbReference type="Gene3D" id="3.30.420.10">
    <property type="entry name" value="Ribonuclease H-like superfamily/Ribonuclease H"/>
    <property type="match status" value="1"/>
</dbReference>
<comment type="similarity">
    <text evidence="5 14 16">Belongs to the RNase HII family.</text>
</comment>
<feature type="binding site" evidence="14 15">
    <location>
        <position position="163"/>
    </location>
    <ligand>
        <name>a divalent metal cation</name>
        <dbReference type="ChEBI" id="CHEBI:60240"/>
    </ligand>
</feature>
<evidence type="ECO:0000256" key="14">
    <source>
        <dbReference type="HAMAP-Rule" id="MF_00052"/>
    </source>
</evidence>
<evidence type="ECO:0000256" key="5">
    <source>
        <dbReference type="ARBA" id="ARBA00007383"/>
    </source>
</evidence>
<comment type="function">
    <text evidence="3 14 16">Endonuclease that specifically degrades the RNA of RNA-DNA hybrids.</text>
</comment>
<accession>A0ABZ1BL95</accession>
<evidence type="ECO:0000256" key="2">
    <source>
        <dbReference type="ARBA" id="ARBA00001946"/>
    </source>
</evidence>
<dbReference type="GO" id="GO:0004523">
    <property type="term" value="F:RNA-DNA hybrid ribonuclease activity"/>
    <property type="evidence" value="ECO:0007669"/>
    <property type="project" value="UniProtKB-EC"/>
</dbReference>
<dbReference type="NCBIfam" id="NF000595">
    <property type="entry name" value="PRK00015.1-3"/>
    <property type="match status" value="1"/>
</dbReference>
<dbReference type="InterPro" id="IPR001352">
    <property type="entry name" value="RNase_HII/HIII"/>
</dbReference>
<comment type="subcellular location">
    <subcellularLocation>
        <location evidence="4 14">Cytoplasm</location>
    </subcellularLocation>
</comment>
<feature type="domain" description="RNase H type-2" evidence="17">
    <location>
        <begin position="65"/>
        <end position="255"/>
    </location>
</feature>
<dbReference type="HAMAP" id="MF_00052_B">
    <property type="entry name" value="RNase_HII_B"/>
    <property type="match status" value="1"/>
</dbReference>
<evidence type="ECO:0000256" key="15">
    <source>
        <dbReference type="PROSITE-ProRule" id="PRU01319"/>
    </source>
</evidence>
<dbReference type="SUPFAM" id="SSF53098">
    <property type="entry name" value="Ribonuclease H-like"/>
    <property type="match status" value="1"/>
</dbReference>
<dbReference type="Pfam" id="PF01351">
    <property type="entry name" value="RNase_HII"/>
    <property type="match status" value="1"/>
</dbReference>
<evidence type="ECO:0000313" key="18">
    <source>
        <dbReference type="EMBL" id="WRP13353.1"/>
    </source>
</evidence>
<dbReference type="PROSITE" id="PS51975">
    <property type="entry name" value="RNASE_H_2"/>
    <property type="match status" value="1"/>
</dbReference>
<dbReference type="InterPro" id="IPR012337">
    <property type="entry name" value="RNaseH-like_sf"/>
</dbReference>
<dbReference type="InterPro" id="IPR024567">
    <property type="entry name" value="RNase_HII/HIII_dom"/>
</dbReference>
<gene>
    <name evidence="14" type="primary">rnhB</name>
    <name evidence="18" type="ORF">VLY81_07785</name>
</gene>
<evidence type="ECO:0000313" key="19">
    <source>
        <dbReference type="Proteomes" id="UP001333102"/>
    </source>
</evidence>
<sequence length="255" mass="26306">MEGLAQLIGHWARGDGPDLLVLGPAELGELAAPSGALDGCRTGGSVRAGAGPVVDEAVVVGPAPRPWAGVDEVGRGPLAGPVVACAVVLTPGARIPGLRDSKALTPASRQALMAPILAQALDARVAIVSHRMVDRLNVLQASLRAMAASASALEAPYRTLVVDGPVPVPLERPVAQVPLVDADARVACVGAASVVAKVVRDRLMEEADRVWPGYGFARHKGYPTPEHLAALERLGPSPLHRRSFRPVAVARPAPA</sequence>
<keyword evidence="12 14" id="KW-0378">Hydrolase</keyword>
<evidence type="ECO:0000259" key="17">
    <source>
        <dbReference type="PROSITE" id="PS51975"/>
    </source>
</evidence>
<keyword evidence="13 14" id="KW-0464">Manganese</keyword>
<evidence type="ECO:0000256" key="12">
    <source>
        <dbReference type="ARBA" id="ARBA00022801"/>
    </source>
</evidence>
<keyword evidence="10 14" id="KW-0479">Metal-binding</keyword>
<protein>
    <recommendedName>
        <fullName evidence="7 14">Ribonuclease HII</fullName>
        <shortName evidence="14">RNase HII</shortName>
        <ecNumber evidence="6 14">3.1.26.4</ecNumber>
    </recommendedName>
</protein>
<evidence type="ECO:0000256" key="9">
    <source>
        <dbReference type="ARBA" id="ARBA00022722"/>
    </source>
</evidence>
<dbReference type="PANTHER" id="PTHR10954">
    <property type="entry name" value="RIBONUCLEASE H2 SUBUNIT A"/>
    <property type="match status" value="1"/>
</dbReference>
<comment type="catalytic activity">
    <reaction evidence="1 14 15 16">
        <text>Endonucleolytic cleavage to 5'-phosphomonoester.</text>
        <dbReference type="EC" id="3.1.26.4"/>
    </reaction>
</comment>
<comment type="cofactor">
    <cofactor evidence="2">
        <name>Mg(2+)</name>
        <dbReference type="ChEBI" id="CHEBI:18420"/>
    </cofactor>
</comment>
<evidence type="ECO:0000256" key="10">
    <source>
        <dbReference type="ARBA" id="ARBA00022723"/>
    </source>
</evidence>
<evidence type="ECO:0000256" key="3">
    <source>
        <dbReference type="ARBA" id="ARBA00004065"/>
    </source>
</evidence>
<proteinExistence type="inferred from homology"/>
<keyword evidence="19" id="KW-1185">Reference proteome</keyword>
<name>A0ABZ1BL95_9FIRM</name>
<dbReference type="InterPro" id="IPR036397">
    <property type="entry name" value="RNaseH_sf"/>
</dbReference>
<evidence type="ECO:0000256" key="8">
    <source>
        <dbReference type="ARBA" id="ARBA00022490"/>
    </source>
</evidence>
<evidence type="ECO:0000256" key="7">
    <source>
        <dbReference type="ARBA" id="ARBA00019179"/>
    </source>
</evidence>
<evidence type="ECO:0000256" key="16">
    <source>
        <dbReference type="RuleBase" id="RU003515"/>
    </source>
</evidence>
<feature type="binding site" evidence="14 15">
    <location>
        <position position="72"/>
    </location>
    <ligand>
        <name>a divalent metal cation</name>
        <dbReference type="ChEBI" id="CHEBI:60240"/>
    </ligand>
</feature>
<dbReference type="EC" id="3.1.26.4" evidence="6 14"/>
<evidence type="ECO:0000256" key="11">
    <source>
        <dbReference type="ARBA" id="ARBA00022759"/>
    </source>
</evidence>